<name>A0ACC1TDJ2_9APHY</name>
<sequence length="936" mass="104533">MVAGGPAAMLRRWTTQKSPRLCRSYHDTMFGYREPRKFTLPDYSPEQLHNRAVNAPLLRYVDSVRTHGHRAARIDPLDILQREEVAALDPTRYGLIDPSAKYDVNGILWTCPFGEDPGKTELTLAEITQSLRQVYVGRIAYEYMHSPSKTERLWFSHLLESQTSSPVLSQIEKKRIHELLVQSEVFDKFLQAKFPNLKRYGLEGGESMLPILDTLFRASAQAGITNIVLSMPHRGRLNLLTSLLEFSPRALFNKIRGGWEVPEELGASGDVISHLVASPTLYYENSQSSEGLKVTLLPNPSHLEAVNPVALGKTRAKQFSLLKTLSAEERLDGCVPGDRVMCVQLHGDASFTGQGIVMEGLGLNSEGNLPHFTVGGSVHIVVNNSIGYTTPAHNARSSLYCSDIGKMIYAPVLHVNGDYPEDVARAIEIAFKYRHFFRKDVIIDLIVYRRWGHNELDEPAFTQPLMYDKIRSRQSPPSLYESQLLAEQVLTPESASAVRTSYESHLTEELAQADSYKVTLEDVPALKAQWSGMVWPGSKDAEPNPATGMDETTLRDVGRASVAIPDGFNLHTRLQRHVKHRLQSLEAGKNIDWATAEALAFGSLMMDGYDIRISGQDQTEQTIVPLNDNLECDGSLELANSSLSELAVLGFEYGVSWERPDLLPIWEAQFGDFFNGAQIVIDTFVSSGETKWLRQSGLVLLLPHGLDGAGPEHSSSRIERWLQLTNDRSGYPHDSTYANVNMHVVFPTTPAQYFHLLRRQLKRNFRKPLIVAGPKTLLRLPAAASSLNEMALGTQFSPVLDDPLPTEKTSVKRVILCSGKLYYDLVKERQARGDLISDLVAFVRVEELCPFPFAEVQKTLHKYTEAEQFVWLQEEPRNQGAYAHVAPRIQAVLDTLGTGYRVEYRGRVEDAVPAPGIAKLYSAQQKAVLQSAFDGL</sequence>
<proteinExistence type="predicted"/>
<keyword evidence="2" id="KW-1185">Reference proteome</keyword>
<dbReference type="Proteomes" id="UP001148662">
    <property type="component" value="Unassembled WGS sequence"/>
</dbReference>
<gene>
    <name evidence="1" type="ORF">NM688_g804</name>
</gene>
<accession>A0ACC1TDJ2</accession>
<comment type="caution">
    <text evidence="1">The sequence shown here is derived from an EMBL/GenBank/DDBJ whole genome shotgun (WGS) entry which is preliminary data.</text>
</comment>
<organism evidence="1 2">
    <name type="scientific">Phlebia brevispora</name>
    <dbReference type="NCBI Taxonomy" id="194682"/>
    <lineage>
        <taxon>Eukaryota</taxon>
        <taxon>Fungi</taxon>
        <taxon>Dikarya</taxon>
        <taxon>Basidiomycota</taxon>
        <taxon>Agaricomycotina</taxon>
        <taxon>Agaricomycetes</taxon>
        <taxon>Polyporales</taxon>
        <taxon>Meruliaceae</taxon>
        <taxon>Phlebia</taxon>
    </lineage>
</organism>
<evidence type="ECO:0000313" key="2">
    <source>
        <dbReference type="Proteomes" id="UP001148662"/>
    </source>
</evidence>
<evidence type="ECO:0000313" key="1">
    <source>
        <dbReference type="EMBL" id="KAJ3558642.1"/>
    </source>
</evidence>
<protein>
    <submittedName>
        <fullName evidence="1">Uncharacterized protein</fullName>
    </submittedName>
</protein>
<dbReference type="EMBL" id="JANHOG010000075">
    <property type="protein sequence ID" value="KAJ3558642.1"/>
    <property type="molecule type" value="Genomic_DNA"/>
</dbReference>
<reference evidence="1" key="1">
    <citation type="submission" date="2022-07" db="EMBL/GenBank/DDBJ databases">
        <title>Genome Sequence of Phlebia brevispora.</title>
        <authorList>
            <person name="Buettner E."/>
        </authorList>
    </citation>
    <scope>NUCLEOTIDE SEQUENCE</scope>
    <source>
        <strain evidence="1">MPL23</strain>
    </source>
</reference>